<dbReference type="AlphaFoldDB" id="G7GXB1"/>
<feature type="domain" description="Mce/MlaD" evidence="1">
    <location>
        <begin position="38"/>
        <end position="109"/>
    </location>
</feature>
<dbReference type="NCBIfam" id="TIGR00996">
    <property type="entry name" value="Mtu_fam_mce"/>
    <property type="match status" value="1"/>
</dbReference>
<sequence length="335" mass="35891">MKTKLGLASKLGAFAALVVVCAVLIVNSILTPVEGDKHDFTAVITDVSGLYPGSDVRMSGVQIGKVVDIELDGTVAKVKFDVTTDRTIYDNTKVAVRYQNLVGQRYLELLRAEKDGAPLPPDSTIPVQLTVPSFDVSRLFNGLQPLFTTLDPAAFNTLGQNLLRVIQGDGSGIGPALRDVRALADLATDRQKVVSILIANLAIVSQEIGGKSAQVGKFVQQLNTIVGNLANRADGIIASSLTANETLTRGADLLDQLQEAYDDSYDPLHQFLHRIFPPTALIAQALELLPSLISGFNNSLRTATAPAEFHCNRGRADIPGIGRLVLGNQRLVVCR</sequence>
<dbReference type="Pfam" id="PF11887">
    <property type="entry name" value="Mce4_CUP1"/>
    <property type="match status" value="1"/>
</dbReference>
<dbReference type="InterPro" id="IPR052336">
    <property type="entry name" value="MlaD_Phospholipid_Transporter"/>
</dbReference>
<evidence type="ECO:0000259" key="1">
    <source>
        <dbReference type="Pfam" id="PF02470"/>
    </source>
</evidence>
<keyword evidence="4" id="KW-1185">Reference proteome</keyword>
<name>G7GXB1_9ACTN</name>
<dbReference type="InterPro" id="IPR003399">
    <property type="entry name" value="Mce/MlaD"/>
</dbReference>
<accession>G7GXB1</accession>
<evidence type="ECO:0000313" key="4">
    <source>
        <dbReference type="Proteomes" id="UP000035088"/>
    </source>
</evidence>
<dbReference type="PANTHER" id="PTHR33371">
    <property type="entry name" value="INTERMEMBRANE PHOSPHOLIPID TRANSPORT SYSTEM BINDING PROTEIN MLAD-RELATED"/>
    <property type="match status" value="1"/>
</dbReference>
<dbReference type="OrthoDB" id="338143at2"/>
<dbReference type="STRING" id="1073574.GOARA_005_00310"/>
<dbReference type="GO" id="GO:0051701">
    <property type="term" value="P:biological process involved in interaction with host"/>
    <property type="evidence" value="ECO:0007669"/>
    <property type="project" value="TreeGrafter"/>
</dbReference>
<dbReference type="EMBL" id="BAEE01000005">
    <property type="protein sequence ID" value="GAB08236.1"/>
    <property type="molecule type" value="Genomic_DNA"/>
</dbReference>
<gene>
    <name evidence="3" type="primary">mceB</name>
    <name evidence="3" type="ORF">GOARA_005_00310</name>
</gene>
<dbReference type="PANTHER" id="PTHR33371:SF17">
    <property type="entry name" value="MCE-FAMILY PROTEIN MCE1B"/>
    <property type="match status" value="1"/>
</dbReference>
<evidence type="ECO:0000259" key="2">
    <source>
        <dbReference type="Pfam" id="PF11887"/>
    </source>
</evidence>
<dbReference type="GO" id="GO:0005576">
    <property type="term" value="C:extracellular region"/>
    <property type="evidence" value="ECO:0007669"/>
    <property type="project" value="TreeGrafter"/>
</dbReference>
<dbReference type="InterPro" id="IPR024516">
    <property type="entry name" value="Mce_C"/>
</dbReference>
<dbReference type="InterPro" id="IPR005693">
    <property type="entry name" value="Mce"/>
</dbReference>
<protein>
    <submittedName>
        <fullName evidence="3">Mce family protein</fullName>
    </submittedName>
</protein>
<evidence type="ECO:0000313" key="3">
    <source>
        <dbReference type="EMBL" id="GAB08236.1"/>
    </source>
</evidence>
<feature type="domain" description="Mammalian cell entry C-terminal" evidence="2">
    <location>
        <begin position="117"/>
        <end position="301"/>
    </location>
</feature>
<organism evidence="3 4">
    <name type="scientific">Gordonia araii NBRC 100433</name>
    <dbReference type="NCBI Taxonomy" id="1073574"/>
    <lineage>
        <taxon>Bacteria</taxon>
        <taxon>Bacillati</taxon>
        <taxon>Actinomycetota</taxon>
        <taxon>Actinomycetes</taxon>
        <taxon>Mycobacteriales</taxon>
        <taxon>Gordoniaceae</taxon>
        <taxon>Gordonia</taxon>
    </lineage>
</organism>
<comment type="caution">
    <text evidence="3">The sequence shown here is derived from an EMBL/GenBank/DDBJ whole genome shotgun (WGS) entry which is preliminary data.</text>
</comment>
<dbReference type="RefSeq" id="WP_007320316.1">
    <property type="nucleotide sequence ID" value="NZ_BAEE01000005.1"/>
</dbReference>
<proteinExistence type="predicted"/>
<dbReference type="Proteomes" id="UP000035088">
    <property type="component" value="Unassembled WGS sequence"/>
</dbReference>
<dbReference type="Pfam" id="PF02470">
    <property type="entry name" value="MlaD"/>
    <property type="match status" value="1"/>
</dbReference>
<reference evidence="3 4" key="1">
    <citation type="submission" date="2011-11" db="EMBL/GenBank/DDBJ databases">
        <title>Whole genome shotgun sequence of Gordonia araii NBRC 100433.</title>
        <authorList>
            <person name="Yoshida Y."/>
            <person name="Hosoyama A."/>
            <person name="Tsuchikane K."/>
            <person name="Katsumata H."/>
            <person name="Yamazaki S."/>
            <person name="Fujita N."/>
        </authorList>
    </citation>
    <scope>NUCLEOTIDE SEQUENCE [LARGE SCALE GENOMIC DNA]</scope>
    <source>
        <strain evidence="3 4">NBRC 100433</strain>
    </source>
</reference>